<dbReference type="Proteomes" id="UP000663873">
    <property type="component" value="Unassembled WGS sequence"/>
</dbReference>
<dbReference type="AlphaFoldDB" id="A0A820XXY8"/>
<protein>
    <submittedName>
        <fullName evidence="4">Uncharacterized protein</fullName>
    </submittedName>
</protein>
<keyword evidence="5" id="KW-1185">Reference proteome</keyword>
<keyword evidence="2" id="KW-0812">Transmembrane</keyword>
<keyword evidence="2" id="KW-0472">Membrane</keyword>
<evidence type="ECO:0000313" key="4">
    <source>
        <dbReference type="EMBL" id="CAF4541434.1"/>
    </source>
</evidence>
<dbReference type="EMBL" id="CAJOBP010008798">
    <property type="protein sequence ID" value="CAF4541434.1"/>
    <property type="molecule type" value="Genomic_DNA"/>
</dbReference>
<feature type="region of interest" description="Disordered" evidence="1">
    <location>
        <begin position="267"/>
        <end position="292"/>
    </location>
</feature>
<name>A0A820XXY8_9BILA</name>
<evidence type="ECO:0000256" key="1">
    <source>
        <dbReference type="SAM" id="MobiDB-lite"/>
    </source>
</evidence>
<feature type="chain" id="PRO_5032735954" evidence="3">
    <location>
        <begin position="23"/>
        <end position="355"/>
    </location>
</feature>
<proteinExistence type="predicted"/>
<evidence type="ECO:0000256" key="2">
    <source>
        <dbReference type="SAM" id="Phobius"/>
    </source>
</evidence>
<keyword evidence="2" id="KW-1133">Transmembrane helix</keyword>
<reference evidence="4" key="1">
    <citation type="submission" date="2021-02" db="EMBL/GenBank/DDBJ databases">
        <authorList>
            <person name="Nowell W R."/>
        </authorList>
    </citation>
    <scope>NUCLEOTIDE SEQUENCE</scope>
</reference>
<comment type="caution">
    <text evidence="4">The sequence shown here is derived from an EMBL/GenBank/DDBJ whole genome shotgun (WGS) entry which is preliminary data.</text>
</comment>
<feature type="signal peptide" evidence="3">
    <location>
        <begin position="1"/>
        <end position="22"/>
    </location>
</feature>
<accession>A0A820XXY8</accession>
<organism evidence="4 5">
    <name type="scientific">Rotaria socialis</name>
    <dbReference type="NCBI Taxonomy" id="392032"/>
    <lineage>
        <taxon>Eukaryota</taxon>
        <taxon>Metazoa</taxon>
        <taxon>Spiralia</taxon>
        <taxon>Gnathifera</taxon>
        <taxon>Rotifera</taxon>
        <taxon>Eurotatoria</taxon>
        <taxon>Bdelloidea</taxon>
        <taxon>Philodinida</taxon>
        <taxon>Philodinidae</taxon>
        <taxon>Rotaria</taxon>
    </lineage>
</organism>
<feature type="region of interest" description="Disordered" evidence="1">
    <location>
        <begin position="336"/>
        <end position="355"/>
    </location>
</feature>
<keyword evidence="3" id="KW-0732">Signal</keyword>
<evidence type="ECO:0000256" key="3">
    <source>
        <dbReference type="SAM" id="SignalP"/>
    </source>
</evidence>
<evidence type="ECO:0000313" key="5">
    <source>
        <dbReference type="Proteomes" id="UP000663873"/>
    </source>
</evidence>
<feature type="transmembrane region" description="Helical" evidence="2">
    <location>
        <begin position="304"/>
        <end position="324"/>
    </location>
</feature>
<sequence length="355" mass="41214">MLFNSANFCIIFFLHLHIIVLSTKTEIKFNVNVPSLFRCKPNGRVFYFHDFPTNQIFNQTIRNYISDCDFRCKPNGRVFYFHDFPTNQIFNQTIRNYISDCDLSLTTPEKRVTFDLDQLISRCTHPWYSKEDRINEILVFKTNCSVNDHCIRLTPSVATIIKNHRTKSNQPTLLDFDLRGIGTEKIQIGEDDQYPFSYHDDGYAKRGFKKSQIVFKIQQDTYLNMMCESGKMTSSGAGWSWLCYYYPSNTEDPMDFTIISKAISDSEKASSPESRLSPELDQMNPMDSFDNSSIPLNPKNNNSFVRVFILLLIFIVIVGSFCLCKKQNQVVLKEESDDFDRRRSSVDSQNSIKSN</sequence>
<gene>
    <name evidence="4" type="ORF">UJA718_LOCUS28785</name>
</gene>